<name>A0ABV3FVU8_9NOCA</name>
<gene>
    <name evidence="1" type="ORF">AB0I48_18475</name>
</gene>
<dbReference type="Proteomes" id="UP001551695">
    <property type="component" value="Unassembled WGS sequence"/>
</dbReference>
<protein>
    <recommendedName>
        <fullName evidence="3">Dihydrodipicolinate reductase</fullName>
    </recommendedName>
</protein>
<evidence type="ECO:0000313" key="2">
    <source>
        <dbReference type="Proteomes" id="UP001551695"/>
    </source>
</evidence>
<evidence type="ECO:0008006" key="3">
    <source>
        <dbReference type="Google" id="ProtNLM"/>
    </source>
</evidence>
<dbReference type="EMBL" id="JBFAKC010000007">
    <property type="protein sequence ID" value="MEV0709551.1"/>
    <property type="molecule type" value="Genomic_DNA"/>
</dbReference>
<evidence type="ECO:0000313" key="1">
    <source>
        <dbReference type="EMBL" id="MEV0709551.1"/>
    </source>
</evidence>
<proteinExistence type="predicted"/>
<dbReference type="RefSeq" id="WP_357785151.1">
    <property type="nucleotide sequence ID" value="NZ_JBFAKC010000007.1"/>
</dbReference>
<keyword evidence="2" id="KW-1185">Reference proteome</keyword>
<sequence>MSIVAVAVFGTGPVADRLVAGVDRRPDLRSTGRTTSAPAVPEGTACVLYVPTLAEIATDAPKDVVPRLLRDGYDVVSALPPGADLPVTDLREACRAGDSTFHATGGFQTAIATRILRSLSEVTTDIRRIELEEELELPAAGVYPWNTLGDIGIGGTEVAARSAVAAVADYYEAGLHALEDAVFAGAGDPEARPVVTVEVRVDDAGTVEKVTVDRALGPRIGYRSTWSARTTDDPPLRYRLVTSTDTAKGATTLRFDAGQGVHPADHLTCVGLLDAVRPIHDSAQGIAHRDLSITYLMPDERLITRPR</sequence>
<organism evidence="1 2">
    <name type="scientific">Nocardia aurea</name>
    <dbReference type="NCBI Taxonomy" id="2144174"/>
    <lineage>
        <taxon>Bacteria</taxon>
        <taxon>Bacillati</taxon>
        <taxon>Actinomycetota</taxon>
        <taxon>Actinomycetes</taxon>
        <taxon>Mycobacteriales</taxon>
        <taxon>Nocardiaceae</taxon>
        <taxon>Nocardia</taxon>
    </lineage>
</organism>
<comment type="caution">
    <text evidence="1">The sequence shown here is derived from an EMBL/GenBank/DDBJ whole genome shotgun (WGS) entry which is preliminary data.</text>
</comment>
<reference evidence="1 2" key="1">
    <citation type="submission" date="2024-06" db="EMBL/GenBank/DDBJ databases">
        <title>The Natural Products Discovery Center: Release of the First 8490 Sequenced Strains for Exploring Actinobacteria Biosynthetic Diversity.</title>
        <authorList>
            <person name="Kalkreuter E."/>
            <person name="Kautsar S.A."/>
            <person name="Yang D."/>
            <person name="Bader C.D."/>
            <person name="Teijaro C.N."/>
            <person name="Fluegel L."/>
            <person name="Davis C.M."/>
            <person name="Simpson J.R."/>
            <person name="Lauterbach L."/>
            <person name="Steele A.D."/>
            <person name="Gui C."/>
            <person name="Meng S."/>
            <person name="Li G."/>
            <person name="Viehrig K."/>
            <person name="Ye F."/>
            <person name="Su P."/>
            <person name="Kiefer A.F."/>
            <person name="Nichols A."/>
            <person name="Cepeda A.J."/>
            <person name="Yan W."/>
            <person name="Fan B."/>
            <person name="Jiang Y."/>
            <person name="Adhikari A."/>
            <person name="Zheng C.-J."/>
            <person name="Schuster L."/>
            <person name="Cowan T.M."/>
            <person name="Smanski M.J."/>
            <person name="Chevrette M.G."/>
            <person name="De Carvalho L.P.S."/>
            <person name="Shen B."/>
        </authorList>
    </citation>
    <scope>NUCLEOTIDE SEQUENCE [LARGE SCALE GENOMIC DNA]</scope>
    <source>
        <strain evidence="1 2">NPDC050403</strain>
    </source>
</reference>
<accession>A0ABV3FVU8</accession>